<name>A0A1G7FQ91_9FLAO</name>
<accession>A0A1G7FQ91</accession>
<dbReference type="Proteomes" id="UP000182114">
    <property type="component" value="Unassembled WGS sequence"/>
</dbReference>
<evidence type="ECO:0000313" key="2">
    <source>
        <dbReference type="Proteomes" id="UP000182114"/>
    </source>
</evidence>
<organism evidence="1 2">
    <name type="scientific">Cellulophaga baltica</name>
    <dbReference type="NCBI Taxonomy" id="76594"/>
    <lineage>
        <taxon>Bacteria</taxon>
        <taxon>Pseudomonadati</taxon>
        <taxon>Bacteroidota</taxon>
        <taxon>Flavobacteriia</taxon>
        <taxon>Flavobacteriales</taxon>
        <taxon>Flavobacteriaceae</taxon>
        <taxon>Cellulophaga</taxon>
    </lineage>
</organism>
<sequence>MVLIFISPNLFFEKVHKNLLNVYKLQFSIYKFDVIIKSILSQ</sequence>
<evidence type="ECO:0000313" key="1">
    <source>
        <dbReference type="EMBL" id="SDE78067.1"/>
    </source>
</evidence>
<proteinExistence type="predicted"/>
<dbReference type="AlphaFoldDB" id="A0A1G7FQ91"/>
<gene>
    <name evidence="1" type="ORF">SAMN04487992_103421</name>
</gene>
<keyword evidence="2" id="KW-1185">Reference proteome</keyword>
<protein>
    <submittedName>
        <fullName evidence="1">Uncharacterized protein</fullName>
    </submittedName>
</protein>
<reference evidence="2" key="1">
    <citation type="submission" date="2016-10" db="EMBL/GenBank/DDBJ databases">
        <authorList>
            <person name="Varghese N."/>
            <person name="Submissions S."/>
        </authorList>
    </citation>
    <scope>NUCLEOTIDE SEQUENCE [LARGE SCALE GENOMIC DNA]</scope>
    <source>
        <strain evidence="2">DSM 24729</strain>
    </source>
</reference>
<dbReference type="EMBL" id="FNBD01000003">
    <property type="protein sequence ID" value="SDE78067.1"/>
    <property type="molecule type" value="Genomic_DNA"/>
</dbReference>